<proteinExistence type="predicted"/>
<name>A0A166IGT6_9AGAM</name>
<keyword evidence="2" id="KW-1185">Reference proteome</keyword>
<sequence>GINIDQELRFKLHTDYIVRKAMKWLTQTKRIMKAANGIQGEYARQLCNRACVLQMLYGVSVWLTPIV</sequence>
<evidence type="ECO:0000313" key="1">
    <source>
        <dbReference type="EMBL" id="KZP19799.1"/>
    </source>
</evidence>
<accession>A0A166IGT6</accession>
<dbReference type="EMBL" id="KV417560">
    <property type="protein sequence ID" value="KZP19799.1"/>
    <property type="molecule type" value="Genomic_DNA"/>
</dbReference>
<gene>
    <name evidence="1" type="ORF">FIBSPDRAFT_743175</name>
</gene>
<reference evidence="1 2" key="1">
    <citation type="journal article" date="2016" name="Mol. Biol. Evol.">
        <title>Comparative Genomics of Early-Diverging Mushroom-Forming Fungi Provides Insights into the Origins of Lignocellulose Decay Capabilities.</title>
        <authorList>
            <person name="Nagy L.G."/>
            <person name="Riley R."/>
            <person name="Tritt A."/>
            <person name="Adam C."/>
            <person name="Daum C."/>
            <person name="Floudas D."/>
            <person name="Sun H."/>
            <person name="Yadav J.S."/>
            <person name="Pangilinan J."/>
            <person name="Larsson K.H."/>
            <person name="Matsuura K."/>
            <person name="Barry K."/>
            <person name="Labutti K."/>
            <person name="Kuo R."/>
            <person name="Ohm R.A."/>
            <person name="Bhattacharya S.S."/>
            <person name="Shirouzu T."/>
            <person name="Yoshinaga Y."/>
            <person name="Martin F.M."/>
            <person name="Grigoriev I.V."/>
            <person name="Hibbett D.S."/>
        </authorList>
    </citation>
    <scope>NUCLEOTIDE SEQUENCE [LARGE SCALE GENOMIC DNA]</scope>
    <source>
        <strain evidence="1 2">CBS 109695</strain>
    </source>
</reference>
<dbReference type="Proteomes" id="UP000076532">
    <property type="component" value="Unassembled WGS sequence"/>
</dbReference>
<dbReference type="AlphaFoldDB" id="A0A166IGT6"/>
<protein>
    <submittedName>
        <fullName evidence="1">Uncharacterized protein</fullName>
    </submittedName>
</protein>
<feature type="non-terminal residue" evidence="1">
    <location>
        <position position="1"/>
    </location>
</feature>
<organism evidence="1 2">
    <name type="scientific">Athelia psychrophila</name>
    <dbReference type="NCBI Taxonomy" id="1759441"/>
    <lineage>
        <taxon>Eukaryota</taxon>
        <taxon>Fungi</taxon>
        <taxon>Dikarya</taxon>
        <taxon>Basidiomycota</taxon>
        <taxon>Agaricomycotina</taxon>
        <taxon>Agaricomycetes</taxon>
        <taxon>Agaricomycetidae</taxon>
        <taxon>Atheliales</taxon>
        <taxon>Atheliaceae</taxon>
        <taxon>Athelia</taxon>
    </lineage>
</organism>
<evidence type="ECO:0000313" key="2">
    <source>
        <dbReference type="Proteomes" id="UP000076532"/>
    </source>
</evidence>